<dbReference type="InterPro" id="IPR006442">
    <property type="entry name" value="Antitoxin_Phd/YefM"/>
</dbReference>
<reference evidence="2" key="1">
    <citation type="submission" date="2018-06" db="EMBL/GenBank/DDBJ databases">
        <authorList>
            <person name="Zhirakovskaya E."/>
        </authorList>
    </citation>
    <scope>NUCLEOTIDE SEQUENCE</scope>
</reference>
<dbReference type="NCBIfam" id="TIGR01552">
    <property type="entry name" value="phd_fam"/>
    <property type="match status" value="1"/>
</dbReference>
<gene>
    <name evidence="2" type="ORF">MNBD_NITROSPIRAE01-489</name>
</gene>
<proteinExistence type="inferred from homology"/>
<evidence type="ECO:0000256" key="1">
    <source>
        <dbReference type="ARBA" id="ARBA00009981"/>
    </source>
</evidence>
<dbReference type="InterPro" id="IPR036165">
    <property type="entry name" value="YefM-like_sf"/>
</dbReference>
<organism evidence="2">
    <name type="scientific">hydrothermal vent metagenome</name>
    <dbReference type="NCBI Taxonomy" id="652676"/>
    <lineage>
        <taxon>unclassified sequences</taxon>
        <taxon>metagenomes</taxon>
        <taxon>ecological metagenomes</taxon>
    </lineage>
</organism>
<comment type="similarity">
    <text evidence="1">Belongs to the phD/YefM antitoxin family.</text>
</comment>
<sequence>MEIAAGEFKAKCLKLMDDVQKYHEDIIITKHGKPVARLTAIEETTPRPLFGFLKDTLILKGDIVNPLEEKWSADDDE</sequence>
<dbReference type="Gene3D" id="3.40.1620.10">
    <property type="entry name" value="YefM-like domain"/>
    <property type="match status" value="1"/>
</dbReference>
<name>A0A3B1DLX0_9ZZZZ</name>
<dbReference type="Pfam" id="PF02604">
    <property type="entry name" value="PhdYeFM_antitox"/>
    <property type="match status" value="1"/>
</dbReference>
<accession>A0A3B1DLX0</accession>
<evidence type="ECO:0000313" key="2">
    <source>
        <dbReference type="EMBL" id="VAX29687.1"/>
    </source>
</evidence>
<protein>
    <recommendedName>
        <fullName evidence="3">Antitoxin</fullName>
    </recommendedName>
</protein>
<dbReference type="EMBL" id="UOGF01000055">
    <property type="protein sequence ID" value="VAX29687.1"/>
    <property type="molecule type" value="Genomic_DNA"/>
</dbReference>
<dbReference type="AlphaFoldDB" id="A0A3B1DLX0"/>
<dbReference type="SUPFAM" id="SSF143120">
    <property type="entry name" value="YefM-like"/>
    <property type="match status" value="1"/>
</dbReference>
<evidence type="ECO:0008006" key="3">
    <source>
        <dbReference type="Google" id="ProtNLM"/>
    </source>
</evidence>